<dbReference type="OrthoDB" id="1122028at2"/>
<dbReference type="SUPFAM" id="SSF54975">
    <property type="entry name" value="Acylphosphatase/BLUF domain-like"/>
    <property type="match status" value="1"/>
</dbReference>
<dbReference type="Gene3D" id="3.30.70.100">
    <property type="match status" value="1"/>
</dbReference>
<dbReference type="GO" id="GO:0071949">
    <property type="term" value="F:FAD binding"/>
    <property type="evidence" value="ECO:0007669"/>
    <property type="project" value="InterPro"/>
</dbReference>
<protein>
    <submittedName>
        <fullName evidence="2">Bluf domain protein</fullName>
    </submittedName>
</protein>
<gene>
    <name evidence="2" type="ORF">DCC35_18935</name>
</gene>
<organism evidence="2 3">
    <name type="scientific">Mangrovivirga cuniculi</name>
    <dbReference type="NCBI Taxonomy" id="2715131"/>
    <lineage>
        <taxon>Bacteria</taxon>
        <taxon>Pseudomonadati</taxon>
        <taxon>Bacteroidota</taxon>
        <taxon>Cytophagia</taxon>
        <taxon>Cytophagales</taxon>
        <taxon>Mangrovivirgaceae</taxon>
        <taxon>Mangrovivirga</taxon>
    </lineage>
</organism>
<dbReference type="AlphaFoldDB" id="A0A4D7KB85"/>
<feature type="domain" description="BLUF" evidence="1">
    <location>
        <begin position="2"/>
        <end position="93"/>
    </location>
</feature>
<dbReference type="InterPro" id="IPR007024">
    <property type="entry name" value="BLUF_domain"/>
</dbReference>
<reference evidence="2 3" key="1">
    <citation type="submission" date="2018-04" db="EMBL/GenBank/DDBJ databases">
        <title>Complete genome uncultured novel isolate.</title>
        <authorList>
            <person name="Merlino G."/>
        </authorList>
    </citation>
    <scope>NUCLEOTIDE SEQUENCE [LARGE SCALE GENOMIC DNA]</scope>
    <source>
        <strain evidence="3">R1DC9</strain>
    </source>
</reference>
<sequence length="137" mass="15873">MLSHLVYLSKRNPNCTSEEIENILQSCNKNNKEYNLTGVLLYSDKQFVQYLEGEYDEILALYDRIKGDPRHSNIVMITSGPINDRAFPSWQMGAKKVDFNSIEFKTNMSPNEQAEFKNILKGEENNNALKLVKKFFN</sequence>
<evidence type="ECO:0000313" key="3">
    <source>
        <dbReference type="Proteomes" id="UP000298616"/>
    </source>
</evidence>
<proteinExistence type="predicted"/>
<dbReference type="SMART" id="SM01034">
    <property type="entry name" value="BLUF"/>
    <property type="match status" value="1"/>
</dbReference>
<evidence type="ECO:0000259" key="1">
    <source>
        <dbReference type="PROSITE" id="PS50925"/>
    </source>
</evidence>
<dbReference type="Proteomes" id="UP000298616">
    <property type="component" value="Chromosome"/>
</dbReference>
<name>A0A4D7KB85_9BACT</name>
<keyword evidence="3" id="KW-1185">Reference proteome</keyword>
<dbReference type="GO" id="GO:0009882">
    <property type="term" value="F:blue light photoreceptor activity"/>
    <property type="evidence" value="ECO:0007669"/>
    <property type="project" value="InterPro"/>
</dbReference>
<accession>A0A4D7KB85</accession>
<dbReference type="RefSeq" id="WP_137092249.1">
    <property type="nucleotide sequence ID" value="NZ_CP028923.1"/>
</dbReference>
<dbReference type="EMBL" id="CP028923">
    <property type="protein sequence ID" value="QCK16658.1"/>
    <property type="molecule type" value="Genomic_DNA"/>
</dbReference>
<dbReference type="Pfam" id="PF04940">
    <property type="entry name" value="BLUF"/>
    <property type="match status" value="1"/>
</dbReference>
<dbReference type="KEGG" id="fpf:DCC35_18935"/>
<dbReference type="InterPro" id="IPR036046">
    <property type="entry name" value="Acylphosphatase-like_dom_sf"/>
</dbReference>
<evidence type="ECO:0000313" key="2">
    <source>
        <dbReference type="EMBL" id="QCK16658.1"/>
    </source>
</evidence>
<dbReference type="PROSITE" id="PS50925">
    <property type="entry name" value="BLUF"/>
    <property type="match status" value="1"/>
</dbReference>